<protein>
    <submittedName>
        <fullName evidence="3">Uncharacterized protein</fullName>
    </submittedName>
</protein>
<sequence>MSESKYTSSVDGFLVLLGTLVSRLEEAAPLLKLSDKEVLMRTLSCNEVAEALRPLVKYVDIVNRMVSTDPRHRGLRPYLSLITSYLSGLNPVDMELDITRPPLRELERMGTTRESAEPSIVYEFKPLGKKDKEVPASIKSEKKVKEAGKERPGEVKVVYRGAEKEKVGKPVEKEVGKPKVASVVLTFLFFIFLIMVIIMIIRRLIK</sequence>
<evidence type="ECO:0000313" key="2">
    <source>
        <dbReference type="EMBL" id="HGQ59371.1"/>
    </source>
</evidence>
<dbReference type="EMBL" id="DTBE01000042">
    <property type="protein sequence ID" value="HGQ59371.1"/>
    <property type="molecule type" value="Genomic_DNA"/>
</dbReference>
<keyword evidence="1" id="KW-1133">Transmembrane helix</keyword>
<keyword evidence="1" id="KW-0472">Membrane</keyword>
<evidence type="ECO:0000256" key="1">
    <source>
        <dbReference type="SAM" id="Phobius"/>
    </source>
</evidence>
<organism evidence="3">
    <name type="scientific">Staphylothermus marinus</name>
    <dbReference type="NCBI Taxonomy" id="2280"/>
    <lineage>
        <taxon>Archaea</taxon>
        <taxon>Thermoproteota</taxon>
        <taxon>Thermoprotei</taxon>
        <taxon>Desulfurococcales</taxon>
        <taxon>Desulfurococcaceae</taxon>
        <taxon>Staphylothermus</taxon>
    </lineage>
</organism>
<dbReference type="EMBL" id="DTBP01000032">
    <property type="protein sequence ID" value="HGQ74286.1"/>
    <property type="molecule type" value="Genomic_DNA"/>
</dbReference>
<feature type="transmembrane region" description="Helical" evidence="1">
    <location>
        <begin position="180"/>
        <end position="201"/>
    </location>
</feature>
<evidence type="ECO:0000313" key="3">
    <source>
        <dbReference type="EMBL" id="HGQ74286.1"/>
    </source>
</evidence>
<keyword evidence="1" id="KW-0812">Transmembrane</keyword>
<proteinExistence type="predicted"/>
<name>A0A7C4JLR5_STAMA</name>
<gene>
    <name evidence="2" type="ORF">ENU09_01415</name>
    <name evidence="3" type="ORF">ENU20_04345</name>
</gene>
<accession>A0A7C4JLR5</accession>
<comment type="caution">
    <text evidence="3">The sequence shown here is derived from an EMBL/GenBank/DDBJ whole genome shotgun (WGS) entry which is preliminary data.</text>
</comment>
<dbReference type="AlphaFoldDB" id="A0A7C4JLR5"/>
<reference evidence="3" key="1">
    <citation type="journal article" date="2020" name="mSystems">
        <title>Genome- and Community-Level Interaction Insights into Carbon Utilization and Element Cycling Functions of Hydrothermarchaeota in Hydrothermal Sediment.</title>
        <authorList>
            <person name="Zhou Z."/>
            <person name="Liu Y."/>
            <person name="Xu W."/>
            <person name="Pan J."/>
            <person name="Luo Z.H."/>
            <person name="Li M."/>
        </authorList>
    </citation>
    <scope>NUCLEOTIDE SEQUENCE [LARGE SCALE GENOMIC DNA]</scope>
    <source>
        <strain evidence="2">SpSt-638</strain>
        <strain evidence="3">SpSt-648</strain>
    </source>
</reference>